<dbReference type="Proteomes" id="UP000070133">
    <property type="component" value="Unassembled WGS sequence"/>
</dbReference>
<gene>
    <name evidence="2" type="ORF">AC578_4234</name>
</gene>
<feature type="region of interest" description="Disordered" evidence="1">
    <location>
        <begin position="1"/>
        <end position="40"/>
    </location>
</feature>
<reference evidence="2 3" key="1">
    <citation type="submission" date="2015-07" db="EMBL/GenBank/DDBJ databases">
        <title>Comparative genomics of the Sigatoka disease complex on banana suggests a link between parallel evolutionary changes in Pseudocercospora fijiensis and Pseudocercospora eumusae and increased virulence on the banana host.</title>
        <authorList>
            <person name="Chang T.-C."/>
            <person name="Salvucci A."/>
            <person name="Crous P.W."/>
            <person name="Stergiopoulos I."/>
        </authorList>
    </citation>
    <scope>NUCLEOTIDE SEQUENCE [LARGE SCALE GENOMIC DNA]</scope>
    <source>
        <strain evidence="2 3">CBS 114824</strain>
    </source>
</reference>
<keyword evidence="3" id="KW-1185">Reference proteome</keyword>
<proteinExistence type="predicted"/>
<evidence type="ECO:0000313" key="2">
    <source>
        <dbReference type="EMBL" id="KXS96929.1"/>
    </source>
</evidence>
<accession>A0A139H3I6</accession>
<feature type="compositionally biased region" description="Polar residues" evidence="1">
    <location>
        <begin position="30"/>
        <end position="40"/>
    </location>
</feature>
<comment type="caution">
    <text evidence="2">The sequence shown here is derived from an EMBL/GenBank/DDBJ whole genome shotgun (WGS) entry which is preliminary data.</text>
</comment>
<evidence type="ECO:0000313" key="3">
    <source>
        <dbReference type="Proteomes" id="UP000070133"/>
    </source>
</evidence>
<protein>
    <submittedName>
        <fullName evidence="2">Uncharacterized protein</fullName>
    </submittedName>
</protein>
<organism evidence="2 3">
    <name type="scientific">Pseudocercospora eumusae</name>
    <dbReference type="NCBI Taxonomy" id="321146"/>
    <lineage>
        <taxon>Eukaryota</taxon>
        <taxon>Fungi</taxon>
        <taxon>Dikarya</taxon>
        <taxon>Ascomycota</taxon>
        <taxon>Pezizomycotina</taxon>
        <taxon>Dothideomycetes</taxon>
        <taxon>Dothideomycetidae</taxon>
        <taxon>Mycosphaerellales</taxon>
        <taxon>Mycosphaerellaceae</taxon>
        <taxon>Pseudocercospora</taxon>
    </lineage>
</organism>
<evidence type="ECO:0000256" key="1">
    <source>
        <dbReference type="SAM" id="MobiDB-lite"/>
    </source>
</evidence>
<feature type="compositionally biased region" description="Basic and acidic residues" evidence="1">
    <location>
        <begin position="1"/>
        <end position="23"/>
    </location>
</feature>
<dbReference type="EMBL" id="LFZN01000159">
    <property type="protein sequence ID" value="KXS96929.1"/>
    <property type="molecule type" value="Genomic_DNA"/>
</dbReference>
<sequence length="158" mass="17790">MDDKATDMWESLRRDMQKAEANKATKRRSSTTTDMPPSRLNSMNLLVNTLEDLLCSLATKTTKEANKSLAIRDPAIGDDTTTCDPRMALGTSTSMQLTSNTAKVDGMNEILEALRKDLGRLTARESQEQLRLHSMRDILRNAVLTDSLEWKFANLRQE</sequence>
<name>A0A139H3I6_9PEZI</name>
<dbReference type="AlphaFoldDB" id="A0A139H3I6"/>